<gene>
    <name evidence="8" type="ORF">CSSPTR1EN2_LOCUS23276</name>
</gene>
<evidence type="ECO:0000256" key="3">
    <source>
        <dbReference type="ARBA" id="ARBA00022741"/>
    </source>
</evidence>
<dbReference type="HAMAP" id="MF_00065">
    <property type="entry name" value="Adenylyl_sulf_kinase"/>
    <property type="match status" value="1"/>
</dbReference>
<dbReference type="EC" id="2.7.1.25" evidence="1 6"/>
<dbReference type="Proteomes" id="UP001497512">
    <property type="component" value="Chromosome 9"/>
</dbReference>
<evidence type="ECO:0000256" key="6">
    <source>
        <dbReference type="RuleBase" id="RU004347"/>
    </source>
</evidence>
<keyword evidence="5 6" id="KW-0067">ATP-binding</keyword>
<evidence type="ECO:0000256" key="2">
    <source>
        <dbReference type="ARBA" id="ARBA00022679"/>
    </source>
</evidence>
<evidence type="ECO:0000256" key="5">
    <source>
        <dbReference type="ARBA" id="ARBA00022840"/>
    </source>
</evidence>
<evidence type="ECO:0000313" key="9">
    <source>
        <dbReference type="Proteomes" id="UP001497512"/>
    </source>
</evidence>
<evidence type="ECO:0000256" key="1">
    <source>
        <dbReference type="ARBA" id="ARBA00012121"/>
    </source>
</evidence>
<keyword evidence="3 6" id="KW-0547">Nucleotide-binding</keyword>
<protein>
    <recommendedName>
        <fullName evidence="1 6">Adenylyl-sulfate kinase</fullName>
        <ecNumber evidence="1 6">2.7.1.25</ecNumber>
    </recommendedName>
</protein>
<name>A0ABP0V381_9BRYO</name>
<organism evidence="8 9">
    <name type="scientific">Sphagnum troendelagicum</name>
    <dbReference type="NCBI Taxonomy" id="128251"/>
    <lineage>
        <taxon>Eukaryota</taxon>
        <taxon>Viridiplantae</taxon>
        <taxon>Streptophyta</taxon>
        <taxon>Embryophyta</taxon>
        <taxon>Bryophyta</taxon>
        <taxon>Sphagnophytina</taxon>
        <taxon>Sphagnopsida</taxon>
        <taxon>Sphagnales</taxon>
        <taxon>Sphagnaceae</taxon>
        <taxon>Sphagnum</taxon>
    </lineage>
</organism>
<dbReference type="PANTHER" id="PTHR11055">
    <property type="entry name" value="BIFUNCTIONAL 3'-PHOSPHOADENOSINE 5'-PHOSPHOSULFATE SYNTHASE"/>
    <property type="match status" value="1"/>
</dbReference>
<comment type="pathway">
    <text evidence="6">Sulfur metabolism; hydrogen sulfide biosynthesis; sulfite from sulfate: step 2/3.</text>
</comment>
<keyword evidence="2 6" id="KW-0808">Transferase</keyword>
<evidence type="ECO:0000259" key="7">
    <source>
        <dbReference type="Pfam" id="PF01583"/>
    </source>
</evidence>
<evidence type="ECO:0000313" key="8">
    <source>
        <dbReference type="EMBL" id="CAK9236876.1"/>
    </source>
</evidence>
<accession>A0ABP0V381</accession>
<keyword evidence="4 6" id="KW-0418">Kinase</keyword>
<dbReference type="CDD" id="cd02027">
    <property type="entry name" value="APSK"/>
    <property type="match status" value="1"/>
</dbReference>
<reference evidence="8" key="1">
    <citation type="submission" date="2024-02" db="EMBL/GenBank/DDBJ databases">
        <authorList>
            <consortium name="ELIXIR-Norway"/>
            <consortium name="Elixir Norway"/>
        </authorList>
    </citation>
    <scope>NUCLEOTIDE SEQUENCE</scope>
</reference>
<dbReference type="NCBIfam" id="TIGR00455">
    <property type="entry name" value="apsK"/>
    <property type="match status" value="1"/>
</dbReference>
<dbReference type="Gene3D" id="3.40.50.300">
    <property type="entry name" value="P-loop containing nucleotide triphosphate hydrolases"/>
    <property type="match status" value="1"/>
</dbReference>
<dbReference type="NCBIfam" id="NF003013">
    <property type="entry name" value="PRK03846.1"/>
    <property type="match status" value="1"/>
</dbReference>
<dbReference type="InterPro" id="IPR027417">
    <property type="entry name" value="P-loop_NTPase"/>
</dbReference>
<dbReference type="PANTHER" id="PTHR11055:SF1">
    <property type="entry name" value="PAPS SYNTHETASE, ISOFORM D"/>
    <property type="match status" value="1"/>
</dbReference>
<feature type="domain" description="APS kinase" evidence="7">
    <location>
        <begin position="143"/>
        <end position="292"/>
    </location>
</feature>
<dbReference type="InterPro" id="IPR059117">
    <property type="entry name" value="APS_kinase_dom"/>
</dbReference>
<dbReference type="InterPro" id="IPR002891">
    <property type="entry name" value="APS"/>
</dbReference>
<sequence>MQELQILPSSCSSFSTKAFVVIPAFLVRRQCHFPSSLGILSSSVTHLGSRHRLQSSWSGGHGCMDHHHRHLSEGGNNLATFYCCCSSFRFPFLSCYRLGKNSKCKSWFSCSWSRIVAPVCAQNLHWHDGCVEQKVRQTLLKQKGCIIWITGLSGSGKSTLACTLDHRLASMGHLSYVLDGDNIRHGLSSDLRFSAADREENIRRVGEVAKLFADAGVITLVSFISPYAKDREFVRSIVPRGEFIEVFMKVPLEVCEARDCKGLYKSARAGVLKGFTGVDDPYEEPQNPEIVLEATDATGEFISAQVMASTLITYIRDRGFLEGPCS</sequence>
<comment type="catalytic activity">
    <reaction evidence="6">
        <text>adenosine 5'-phosphosulfate + ATP = 3'-phosphoadenylyl sulfate + ADP + H(+)</text>
        <dbReference type="Rhea" id="RHEA:24152"/>
        <dbReference type="ChEBI" id="CHEBI:15378"/>
        <dbReference type="ChEBI" id="CHEBI:30616"/>
        <dbReference type="ChEBI" id="CHEBI:58243"/>
        <dbReference type="ChEBI" id="CHEBI:58339"/>
        <dbReference type="ChEBI" id="CHEBI:456216"/>
        <dbReference type="EC" id="2.7.1.25"/>
    </reaction>
</comment>
<dbReference type="Pfam" id="PF01583">
    <property type="entry name" value="APS_kinase"/>
    <property type="match status" value="1"/>
</dbReference>
<keyword evidence="9" id="KW-1185">Reference proteome</keyword>
<evidence type="ECO:0000256" key="4">
    <source>
        <dbReference type="ARBA" id="ARBA00022777"/>
    </source>
</evidence>
<proteinExistence type="inferred from homology"/>
<comment type="function">
    <text evidence="6">Catalyzes the synthesis of activated sulfate.</text>
</comment>
<comment type="similarity">
    <text evidence="6">Belongs to the APS kinase family.</text>
</comment>
<dbReference type="SUPFAM" id="SSF52540">
    <property type="entry name" value="P-loop containing nucleoside triphosphate hydrolases"/>
    <property type="match status" value="1"/>
</dbReference>
<dbReference type="EMBL" id="OZ019901">
    <property type="protein sequence ID" value="CAK9236876.1"/>
    <property type="molecule type" value="Genomic_DNA"/>
</dbReference>